<dbReference type="Gene3D" id="3.40.190.10">
    <property type="entry name" value="Periplasmic binding protein-like II"/>
    <property type="match status" value="2"/>
</dbReference>
<protein>
    <recommendedName>
        <fullName evidence="5">HTH lysR-type domain-containing protein</fullName>
    </recommendedName>
</protein>
<dbReference type="InterPro" id="IPR000847">
    <property type="entry name" value="LysR_HTH_N"/>
</dbReference>
<dbReference type="AlphaFoldDB" id="A0A918H1U1"/>
<dbReference type="RefSeq" id="WP_052185608.1">
    <property type="nucleotide sequence ID" value="NZ_BMQQ01000007.1"/>
</dbReference>
<keyword evidence="3" id="KW-0238">DNA-binding</keyword>
<dbReference type="Proteomes" id="UP000619486">
    <property type="component" value="Unassembled WGS sequence"/>
</dbReference>
<name>A0A918H1U1_9ACTN</name>
<dbReference type="EMBL" id="BMQQ01000007">
    <property type="protein sequence ID" value="GGT29768.1"/>
    <property type="molecule type" value="Genomic_DNA"/>
</dbReference>
<dbReference type="GO" id="GO:0003677">
    <property type="term" value="F:DNA binding"/>
    <property type="evidence" value="ECO:0007669"/>
    <property type="project" value="UniProtKB-KW"/>
</dbReference>
<proteinExistence type="inferred from homology"/>
<dbReference type="SUPFAM" id="SSF53850">
    <property type="entry name" value="Periplasmic binding protein-like II"/>
    <property type="match status" value="1"/>
</dbReference>
<dbReference type="PROSITE" id="PS50931">
    <property type="entry name" value="HTH_LYSR"/>
    <property type="match status" value="1"/>
</dbReference>
<dbReference type="GO" id="GO:0032993">
    <property type="term" value="C:protein-DNA complex"/>
    <property type="evidence" value="ECO:0007669"/>
    <property type="project" value="TreeGrafter"/>
</dbReference>
<dbReference type="InterPro" id="IPR005119">
    <property type="entry name" value="LysR_subst-bd"/>
</dbReference>
<dbReference type="InterPro" id="IPR036388">
    <property type="entry name" value="WH-like_DNA-bd_sf"/>
</dbReference>
<dbReference type="Pfam" id="PF00126">
    <property type="entry name" value="HTH_1"/>
    <property type="match status" value="1"/>
</dbReference>
<dbReference type="PANTHER" id="PTHR30346:SF0">
    <property type="entry name" value="HCA OPERON TRANSCRIPTIONAL ACTIVATOR HCAR"/>
    <property type="match status" value="1"/>
</dbReference>
<gene>
    <name evidence="6" type="ORF">GCM10014713_24160</name>
</gene>
<evidence type="ECO:0000256" key="4">
    <source>
        <dbReference type="ARBA" id="ARBA00023163"/>
    </source>
</evidence>
<evidence type="ECO:0000256" key="3">
    <source>
        <dbReference type="ARBA" id="ARBA00023125"/>
    </source>
</evidence>
<dbReference type="Pfam" id="PF03466">
    <property type="entry name" value="LysR_substrate"/>
    <property type="match status" value="1"/>
</dbReference>
<dbReference type="Gene3D" id="1.10.10.10">
    <property type="entry name" value="Winged helix-like DNA-binding domain superfamily/Winged helix DNA-binding domain"/>
    <property type="match status" value="1"/>
</dbReference>
<accession>A0A918H1U1</accession>
<dbReference type="SUPFAM" id="SSF46785">
    <property type="entry name" value="Winged helix' DNA-binding domain"/>
    <property type="match status" value="1"/>
</dbReference>
<sequence length="292" mass="31744">MILAGAGVELRQVRYFEAVVQEGNLTRAAEALGLRSSSLSEQIIALERTLGAPLFHRTPAGMEPTPAGLALVPYARALLETARAAARSVREASAGQVIRMGVTPGSPHTVVERLWRSFKDRERTLELLDVPTADQLCAVRHGALEAGLVVLPADTGGLRTAPVSEERLGVLVAHDHPLAAKSRLTWEDLDGEELLWFPRDLAPGYHDDVLSVCHAAGWWPRLRARPPRRNLFVTELRSEPRLVALRPRWALADGEGLAWRPLEGAPALVHALIWAEGTGAVVEEVAEGLRVA</sequence>
<keyword evidence="4" id="KW-0804">Transcription</keyword>
<dbReference type="PANTHER" id="PTHR30346">
    <property type="entry name" value="TRANSCRIPTIONAL DUAL REGULATOR HCAR-RELATED"/>
    <property type="match status" value="1"/>
</dbReference>
<keyword evidence="2" id="KW-0805">Transcription regulation</keyword>
<evidence type="ECO:0000259" key="5">
    <source>
        <dbReference type="PROSITE" id="PS50931"/>
    </source>
</evidence>
<feature type="domain" description="HTH lysR-type" evidence="5">
    <location>
        <begin position="8"/>
        <end position="65"/>
    </location>
</feature>
<keyword evidence="7" id="KW-1185">Reference proteome</keyword>
<comment type="caution">
    <text evidence="6">The sequence shown here is derived from an EMBL/GenBank/DDBJ whole genome shotgun (WGS) entry which is preliminary data.</text>
</comment>
<dbReference type="InterPro" id="IPR036390">
    <property type="entry name" value="WH_DNA-bd_sf"/>
</dbReference>
<evidence type="ECO:0000256" key="2">
    <source>
        <dbReference type="ARBA" id="ARBA00023015"/>
    </source>
</evidence>
<dbReference type="GO" id="GO:0003700">
    <property type="term" value="F:DNA-binding transcription factor activity"/>
    <property type="evidence" value="ECO:0007669"/>
    <property type="project" value="InterPro"/>
</dbReference>
<dbReference type="CDD" id="cd08414">
    <property type="entry name" value="PBP2_LTTR_aromatics_like"/>
    <property type="match status" value="1"/>
</dbReference>
<evidence type="ECO:0000313" key="7">
    <source>
        <dbReference type="Proteomes" id="UP000619486"/>
    </source>
</evidence>
<reference evidence="6" key="1">
    <citation type="journal article" date="2014" name="Int. J. Syst. Evol. Microbiol.">
        <title>Complete genome sequence of Corynebacterium casei LMG S-19264T (=DSM 44701T), isolated from a smear-ripened cheese.</title>
        <authorList>
            <consortium name="US DOE Joint Genome Institute (JGI-PGF)"/>
            <person name="Walter F."/>
            <person name="Albersmeier A."/>
            <person name="Kalinowski J."/>
            <person name="Ruckert C."/>
        </authorList>
    </citation>
    <scope>NUCLEOTIDE SEQUENCE</scope>
    <source>
        <strain evidence="6">JCM 3172</strain>
    </source>
</reference>
<evidence type="ECO:0000256" key="1">
    <source>
        <dbReference type="ARBA" id="ARBA00009437"/>
    </source>
</evidence>
<evidence type="ECO:0000313" key="6">
    <source>
        <dbReference type="EMBL" id="GGT29768.1"/>
    </source>
</evidence>
<organism evidence="6 7">
    <name type="scientific">Streptomyces purpureus</name>
    <dbReference type="NCBI Taxonomy" id="1951"/>
    <lineage>
        <taxon>Bacteria</taxon>
        <taxon>Bacillati</taxon>
        <taxon>Actinomycetota</taxon>
        <taxon>Actinomycetes</taxon>
        <taxon>Kitasatosporales</taxon>
        <taxon>Streptomycetaceae</taxon>
        <taxon>Streptomyces</taxon>
    </lineage>
</organism>
<reference evidence="6" key="2">
    <citation type="submission" date="2020-09" db="EMBL/GenBank/DDBJ databases">
        <authorList>
            <person name="Sun Q."/>
            <person name="Ohkuma M."/>
        </authorList>
    </citation>
    <scope>NUCLEOTIDE SEQUENCE</scope>
    <source>
        <strain evidence="6">JCM 3172</strain>
    </source>
</reference>
<comment type="similarity">
    <text evidence="1">Belongs to the LysR transcriptional regulatory family.</text>
</comment>
<dbReference type="FunFam" id="1.10.10.10:FF:000001">
    <property type="entry name" value="LysR family transcriptional regulator"/>
    <property type="match status" value="1"/>
</dbReference>